<keyword evidence="1" id="KW-0812">Transmembrane</keyword>
<dbReference type="EMBL" id="CM000760">
    <property type="protein sequence ID" value="OQU91331.1"/>
    <property type="molecule type" value="Genomic_DNA"/>
</dbReference>
<organism evidence="2 3">
    <name type="scientific">Sorghum bicolor</name>
    <name type="common">Sorghum</name>
    <name type="synonym">Sorghum vulgare</name>
    <dbReference type="NCBI Taxonomy" id="4558"/>
    <lineage>
        <taxon>Eukaryota</taxon>
        <taxon>Viridiplantae</taxon>
        <taxon>Streptophyta</taxon>
        <taxon>Embryophyta</taxon>
        <taxon>Tracheophyta</taxon>
        <taxon>Spermatophyta</taxon>
        <taxon>Magnoliopsida</taxon>
        <taxon>Liliopsida</taxon>
        <taxon>Poales</taxon>
        <taxon>Poaceae</taxon>
        <taxon>PACMAD clade</taxon>
        <taxon>Panicoideae</taxon>
        <taxon>Andropogonodae</taxon>
        <taxon>Andropogoneae</taxon>
        <taxon>Sorghinae</taxon>
        <taxon>Sorghum</taxon>
    </lineage>
</organism>
<gene>
    <name evidence="2" type="ORF">SORBI_3001G163666</name>
</gene>
<name>A0A1Z5S5X2_SORBI</name>
<reference evidence="3" key="2">
    <citation type="journal article" date="2018" name="Plant J.">
        <title>The Sorghum bicolor reference genome: improved assembly, gene annotations, a transcriptome atlas, and signatures of genome organization.</title>
        <authorList>
            <person name="McCormick R.F."/>
            <person name="Truong S.K."/>
            <person name="Sreedasyam A."/>
            <person name="Jenkins J."/>
            <person name="Shu S."/>
            <person name="Sims D."/>
            <person name="Kennedy M."/>
            <person name="Amirebrahimi M."/>
            <person name="Weers B.D."/>
            <person name="McKinley B."/>
            <person name="Mattison A."/>
            <person name="Morishige D.T."/>
            <person name="Grimwood J."/>
            <person name="Schmutz J."/>
            <person name="Mullet J.E."/>
        </authorList>
    </citation>
    <scope>NUCLEOTIDE SEQUENCE [LARGE SCALE GENOMIC DNA]</scope>
    <source>
        <strain evidence="3">cv. BTx623</strain>
    </source>
</reference>
<feature type="transmembrane region" description="Helical" evidence="1">
    <location>
        <begin position="198"/>
        <end position="217"/>
    </location>
</feature>
<dbReference type="ExpressionAtlas" id="A0A1Z5S5X2">
    <property type="expression patterns" value="baseline"/>
</dbReference>
<keyword evidence="1" id="KW-1133">Transmembrane helix</keyword>
<dbReference type="InParanoid" id="A0A1Z5S5X2"/>
<evidence type="ECO:0000313" key="3">
    <source>
        <dbReference type="Proteomes" id="UP000000768"/>
    </source>
</evidence>
<accession>A0A1Z5S5X2</accession>
<sequence>MHVSSRALSFSVGAAAVASSSSSSFMLQDLLPATGSSIGGTLWISKKTVPPLHRLAEETRVVDLAIRARAVVLAPPRSPSSLPSEGVEPGRSRRWQAPGLAIWLQPQPLGKAARATAASVDKTGAELGHHRFEHARRPAVVAAQVVALQHQPSASLTPSTASLPLTPTPCHFFSLRWPSWMTVPNYFMKLFSADIQKMLLIICCGVLRNVLIPGFSVQQQIVRAKGSMRSAFLLIIAIATYFLEFWS</sequence>
<evidence type="ECO:0000313" key="2">
    <source>
        <dbReference type="EMBL" id="OQU91331.1"/>
    </source>
</evidence>
<protein>
    <submittedName>
        <fullName evidence="2">Uncharacterized protein</fullName>
    </submittedName>
</protein>
<keyword evidence="3" id="KW-1185">Reference proteome</keyword>
<dbReference type="Gramene" id="OQU91331">
    <property type="protein sequence ID" value="OQU91331"/>
    <property type="gene ID" value="SORBI_3001G163666"/>
</dbReference>
<evidence type="ECO:0000256" key="1">
    <source>
        <dbReference type="SAM" id="Phobius"/>
    </source>
</evidence>
<reference evidence="2 3" key="1">
    <citation type="journal article" date="2009" name="Nature">
        <title>The Sorghum bicolor genome and the diversification of grasses.</title>
        <authorList>
            <person name="Paterson A.H."/>
            <person name="Bowers J.E."/>
            <person name="Bruggmann R."/>
            <person name="Dubchak I."/>
            <person name="Grimwood J."/>
            <person name="Gundlach H."/>
            <person name="Haberer G."/>
            <person name="Hellsten U."/>
            <person name="Mitros T."/>
            <person name="Poliakov A."/>
            <person name="Schmutz J."/>
            <person name="Spannagl M."/>
            <person name="Tang H."/>
            <person name="Wang X."/>
            <person name="Wicker T."/>
            <person name="Bharti A.K."/>
            <person name="Chapman J."/>
            <person name="Feltus F.A."/>
            <person name="Gowik U."/>
            <person name="Grigoriev I.V."/>
            <person name="Lyons E."/>
            <person name="Maher C.A."/>
            <person name="Martis M."/>
            <person name="Narechania A."/>
            <person name="Otillar R.P."/>
            <person name="Penning B.W."/>
            <person name="Salamov A.A."/>
            <person name="Wang Y."/>
            <person name="Zhang L."/>
            <person name="Carpita N.C."/>
            <person name="Freeling M."/>
            <person name="Gingle A.R."/>
            <person name="Hash C.T."/>
            <person name="Keller B."/>
            <person name="Klein P."/>
            <person name="Kresovich S."/>
            <person name="McCann M.C."/>
            <person name="Ming R."/>
            <person name="Peterson D.G."/>
            <person name="Mehboob-ur-Rahman"/>
            <person name="Ware D."/>
            <person name="Westhoff P."/>
            <person name="Mayer K.F."/>
            <person name="Messing J."/>
            <person name="Rokhsar D.S."/>
        </authorList>
    </citation>
    <scope>NUCLEOTIDE SEQUENCE [LARGE SCALE GENOMIC DNA]</scope>
    <source>
        <strain evidence="3">cv. BTx623</strain>
    </source>
</reference>
<dbReference type="Proteomes" id="UP000000768">
    <property type="component" value="Chromosome 1"/>
</dbReference>
<dbReference type="AlphaFoldDB" id="A0A1Z5S5X2"/>
<proteinExistence type="predicted"/>
<keyword evidence="1" id="KW-0472">Membrane</keyword>
<feature type="transmembrane region" description="Helical" evidence="1">
    <location>
        <begin position="229"/>
        <end position="246"/>
    </location>
</feature>